<dbReference type="InterPro" id="IPR006289">
    <property type="entry name" value="TFSII"/>
</dbReference>
<keyword evidence="19" id="KW-1185">Reference proteome</keyword>
<evidence type="ECO:0000259" key="15">
    <source>
        <dbReference type="PROSITE" id="PS51133"/>
    </source>
</evidence>
<dbReference type="AlphaFoldDB" id="A0A177D973"/>
<dbReference type="FunFam" id="1.20.930.10:FF:000007">
    <property type="entry name" value="Transcription elongation factor S-II"/>
    <property type="match status" value="1"/>
</dbReference>
<organism evidence="18 19">
    <name type="scientific">Alternaria alternata</name>
    <name type="common">Alternaria rot fungus</name>
    <name type="synonym">Torula alternata</name>
    <dbReference type="NCBI Taxonomy" id="5599"/>
    <lineage>
        <taxon>Eukaryota</taxon>
        <taxon>Fungi</taxon>
        <taxon>Dikarya</taxon>
        <taxon>Ascomycota</taxon>
        <taxon>Pezizomycotina</taxon>
        <taxon>Dothideomycetes</taxon>
        <taxon>Pleosporomycetidae</taxon>
        <taxon>Pleosporales</taxon>
        <taxon>Pleosporineae</taxon>
        <taxon>Pleosporaceae</taxon>
        <taxon>Alternaria</taxon>
        <taxon>Alternaria sect. Alternaria</taxon>
        <taxon>Alternaria alternata complex</taxon>
    </lineage>
</organism>
<dbReference type="Pfam" id="PF01096">
    <property type="entry name" value="Zn_ribbon_TFIIS"/>
    <property type="match status" value="1"/>
</dbReference>
<evidence type="ECO:0000256" key="7">
    <source>
        <dbReference type="ARBA" id="ARBA00023125"/>
    </source>
</evidence>
<gene>
    <name evidence="18" type="ORF">CC77DRAFT_1024500</name>
</gene>
<dbReference type="KEGG" id="aalt:CC77DRAFT_1024500"/>
<feature type="domain" description="TFIIS central" evidence="17">
    <location>
        <begin position="147"/>
        <end position="261"/>
    </location>
</feature>
<dbReference type="GO" id="GO:0005634">
    <property type="term" value="C:nucleus"/>
    <property type="evidence" value="ECO:0007669"/>
    <property type="project" value="UniProtKB-SubCell"/>
</dbReference>
<dbReference type="GeneID" id="29111481"/>
<evidence type="ECO:0000256" key="11">
    <source>
        <dbReference type="PROSITE-ProRule" id="PRU00472"/>
    </source>
</evidence>
<dbReference type="PIRSF" id="PIRSF006704">
    <property type="entry name" value="TF_IIS"/>
    <property type="match status" value="1"/>
</dbReference>
<evidence type="ECO:0000259" key="16">
    <source>
        <dbReference type="PROSITE" id="PS51319"/>
    </source>
</evidence>
<comment type="similarity">
    <text evidence="2 13">Belongs to the TFS-II family.</text>
</comment>
<feature type="compositionally biased region" description="Basic and acidic residues" evidence="14">
    <location>
        <begin position="125"/>
        <end position="137"/>
    </location>
</feature>
<proteinExistence type="inferred from homology"/>
<name>A0A177D973_ALTAL</name>
<dbReference type="Gene3D" id="2.20.25.10">
    <property type="match status" value="1"/>
</dbReference>
<feature type="compositionally biased region" description="Basic and acidic residues" evidence="14">
    <location>
        <begin position="80"/>
        <end position="92"/>
    </location>
</feature>
<dbReference type="InterPro" id="IPR001222">
    <property type="entry name" value="Znf_TFIIS"/>
</dbReference>
<dbReference type="Gene3D" id="1.10.472.30">
    <property type="entry name" value="Transcription elongation factor S-II, central domain"/>
    <property type="match status" value="1"/>
</dbReference>
<comment type="subcellular location">
    <subcellularLocation>
        <location evidence="1 12 13">Nucleus</location>
    </subcellularLocation>
</comment>
<evidence type="ECO:0000256" key="14">
    <source>
        <dbReference type="SAM" id="MobiDB-lite"/>
    </source>
</evidence>
<keyword evidence="6 13" id="KW-0805">Transcription regulation</keyword>
<dbReference type="PROSITE" id="PS00466">
    <property type="entry name" value="ZF_TFIIS_1"/>
    <property type="match status" value="1"/>
</dbReference>
<dbReference type="NCBIfam" id="TIGR01385">
    <property type="entry name" value="TFSII"/>
    <property type="match status" value="1"/>
</dbReference>
<dbReference type="PANTHER" id="PTHR11477:SF0">
    <property type="entry name" value="IP08861P-RELATED"/>
    <property type="match status" value="1"/>
</dbReference>
<dbReference type="GO" id="GO:0003746">
    <property type="term" value="F:translation elongation factor activity"/>
    <property type="evidence" value="ECO:0007669"/>
    <property type="project" value="UniProtKB-KW"/>
</dbReference>
<evidence type="ECO:0000256" key="2">
    <source>
        <dbReference type="ARBA" id="ARBA00009647"/>
    </source>
</evidence>
<dbReference type="InterPro" id="IPR017923">
    <property type="entry name" value="TFIIS_N"/>
</dbReference>
<dbReference type="InterPro" id="IPR036575">
    <property type="entry name" value="TFIIS_cen_dom_sf"/>
</dbReference>
<dbReference type="SUPFAM" id="SSF46942">
    <property type="entry name" value="Elongation factor TFIIS domain 2"/>
    <property type="match status" value="1"/>
</dbReference>
<keyword evidence="9 12" id="KW-0539">Nucleus</keyword>
<protein>
    <recommendedName>
        <fullName evidence="13">Transcription elongation factor</fullName>
    </recommendedName>
</protein>
<dbReference type="GO" id="GO:0045899">
    <property type="term" value="P:positive regulation of RNA polymerase II transcription preinitiation complex assembly"/>
    <property type="evidence" value="ECO:0007669"/>
    <property type="project" value="EnsemblFungi"/>
</dbReference>
<dbReference type="Pfam" id="PF07500">
    <property type="entry name" value="TFIIS_M"/>
    <property type="match status" value="1"/>
</dbReference>
<dbReference type="PROSITE" id="PS51133">
    <property type="entry name" value="ZF_TFIIS_2"/>
    <property type="match status" value="1"/>
</dbReference>
<dbReference type="Pfam" id="PF08711">
    <property type="entry name" value="Med26"/>
    <property type="match status" value="1"/>
</dbReference>
<dbReference type="GO" id="GO:0006362">
    <property type="term" value="P:transcription elongation by RNA polymerase I"/>
    <property type="evidence" value="ECO:0007669"/>
    <property type="project" value="EnsemblFungi"/>
</dbReference>
<keyword evidence="3 13" id="KW-0479">Metal-binding</keyword>
<dbReference type="CDD" id="cd00183">
    <property type="entry name" value="TFIIS_I"/>
    <property type="match status" value="1"/>
</dbReference>
<dbReference type="Proteomes" id="UP000077248">
    <property type="component" value="Unassembled WGS sequence"/>
</dbReference>
<keyword evidence="8 13" id="KW-0804">Transcription</keyword>
<dbReference type="RefSeq" id="XP_018381497.1">
    <property type="nucleotide sequence ID" value="XM_018525887.1"/>
</dbReference>
<feature type="domain" description="TFIIS-type" evidence="15">
    <location>
        <begin position="264"/>
        <end position="304"/>
    </location>
</feature>
<dbReference type="SMART" id="SM00510">
    <property type="entry name" value="TFS2M"/>
    <property type="match status" value="1"/>
</dbReference>
<evidence type="ECO:0000313" key="18">
    <source>
        <dbReference type="EMBL" id="OAG16076.1"/>
    </source>
</evidence>
<evidence type="ECO:0000256" key="6">
    <source>
        <dbReference type="ARBA" id="ARBA00023015"/>
    </source>
</evidence>
<dbReference type="GO" id="GO:0001193">
    <property type="term" value="P:maintenance of transcriptional fidelity during transcription elongation by RNA polymerase II"/>
    <property type="evidence" value="ECO:0007669"/>
    <property type="project" value="EnsemblFungi"/>
</dbReference>
<feature type="region of interest" description="Disordered" evidence="14">
    <location>
        <begin position="80"/>
        <end position="137"/>
    </location>
</feature>
<evidence type="ECO:0000256" key="1">
    <source>
        <dbReference type="ARBA" id="ARBA00004123"/>
    </source>
</evidence>
<dbReference type="EMBL" id="KV441491">
    <property type="protein sequence ID" value="OAG16076.1"/>
    <property type="molecule type" value="Genomic_DNA"/>
</dbReference>
<dbReference type="FunFam" id="2.20.25.10:FF:000001">
    <property type="entry name" value="Probable Transcription elongation factor S-II"/>
    <property type="match status" value="1"/>
</dbReference>
<evidence type="ECO:0000256" key="9">
    <source>
        <dbReference type="ARBA" id="ARBA00023242"/>
    </source>
</evidence>
<dbReference type="VEuPathDB" id="FungiDB:CC77DRAFT_1024500"/>
<evidence type="ECO:0000256" key="8">
    <source>
        <dbReference type="ARBA" id="ARBA00023163"/>
    </source>
</evidence>
<evidence type="ECO:0000256" key="10">
    <source>
        <dbReference type="ARBA" id="ARBA00025408"/>
    </source>
</evidence>
<accession>A0A177D973</accession>
<dbReference type="GO" id="GO:0008270">
    <property type="term" value="F:zinc ion binding"/>
    <property type="evidence" value="ECO:0007669"/>
    <property type="project" value="UniProtKB-UniRule"/>
</dbReference>
<keyword evidence="4 11" id="KW-0863">Zinc-finger</keyword>
<dbReference type="SUPFAM" id="SSF47676">
    <property type="entry name" value="Conserved domain common to transcription factors TFIIS, elongin A, CRSP70"/>
    <property type="match status" value="1"/>
</dbReference>
<dbReference type="SMART" id="SM00509">
    <property type="entry name" value="TFS2N"/>
    <property type="match status" value="1"/>
</dbReference>
<dbReference type="GO" id="GO:0000977">
    <property type="term" value="F:RNA polymerase II transcription regulatory region sequence-specific DNA binding"/>
    <property type="evidence" value="ECO:0007669"/>
    <property type="project" value="EnsemblFungi"/>
</dbReference>
<dbReference type="PROSITE" id="PS51319">
    <property type="entry name" value="TFIIS_N"/>
    <property type="match status" value="1"/>
</dbReference>
<sequence length="306" mass="33649">MAMDAKEIELRGKAIGKAVSEGEPSASVLKLLNDLKTGVHATEDLLRSTRIGVTINRLRTHKDPAVQKLATELVAKWRDEVKKKQPPKKDGPAKAVANGGAASSPAPPPSGTASPAPNLAKKKHDVPADKRNHKTDKVKYQVTGNEARDNCVRLMYDGLAFMSEAMPDEILSVAKQIEAAAYAKAGSVNDTYKGKMRSLFQNLKSKSNPQLRKRVLAGEVPADKFVVMTHDEMKSDARRAEDEKLEQINMNQAMVAQVEKAISKEFQCGKCKQKMVSYSQAQTRSADEPMTTFCECMNCGNRWKFS</sequence>
<evidence type="ECO:0000256" key="4">
    <source>
        <dbReference type="ARBA" id="ARBA00022771"/>
    </source>
</evidence>
<dbReference type="GO" id="GO:0005737">
    <property type="term" value="C:cytoplasm"/>
    <property type="evidence" value="ECO:0007669"/>
    <property type="project" value="EnsemblFungi"/>
</dbReference>
<dbReference type="InterPro" id="IPR003618">
    <property type="entry name" value="TFIIS_cen_dom"/>
</dbReference>
<keyword evidence="5 13" id="KW-0862">Zinc</keyword>
<keyword evidence="7 13" id="KW-0238">DNA-binding</keyword>
<evidence type="ECO:0000259" key="17">
    <source>
        <dbReference type="PROSITE" id="PS51321"/>
    </source>
</evidence>
<dbReference type="GO" id="GO:0031564">
    <property type="term" value="P:transcription antitermination"/>
    <property type="evidence" value="ECO:0007669"/>
    <property type="project" value="EnsemblFungi"/>
</dbReference>
<dbReference type="GO" id="GO:0042797">
    <property type="term" value="P:tRNA transcription by RNA polymerase III"/>
    <property type="evidence" value="ECO:0007669"/>
    <property type="project" value="EnsemblFungi"/>
</dbReference>
<dbReference type="FunFam" id="1.10.472.30:FF:000003">
    <property type="entry name" value="Transcription elongation factor S-II"/>
    <property type="match status" value="1"/>
</dbReference>
<dbReference type="CDD" id="cd13749">
    <property type="entry name" value="Zn-ribbon_TFIIS"/>
    <property type="match status" value="1"/>
</dbReference>
<dbReference type="GO" id="GO:0031440">
    <property type="term" value="P:regulation of mRNA 3'-end processing"/>
    <property type="evidence" value="ECO:0007669"/>
    <property type="project" value="EnsemblFungi"/>
</dbReference>
<dbReference type="GO" id="GO:0032968">
    <property type="term" value="P:positive regulation of transcription elongation by RNA polymerase II"/>
    <property type="evidence" value="ECO:0007669"/>
    <property type="project" value="EnsemblFungi"/>
</dbReference>
<dbReference type="GO" id="GO:0001139">
    <property type="term" value="F:RNA polymerase II complex recruiting activity"/>
    <property type="evidence" value="ECO:0007669"/>
    <property type="project" value="EnsemblFungi"/>
</dbReference>
<evidence type="ECO:0000256" key="13">
    <source>
        <dbReference type="RuleBase" id="RU368078"/>
    </source>
</evidence>
<dbReference type="PROSITE" id="PS51321">
    <property type="entry name" value="TFIIS_CENTRAL"/>
    <property type="match status" value="1"/>
</dbReference>
<evidence type="ECO:0000313" key="19">
    <source>
        <dbReference type="Proteomes" id="UP000077248"/>
    </source>
</evidence>
<dbReference type="PANTHER" id="PTHR11477">
    <property type="entry name" value="TRANSCRIPTION FACTOR S-II ZINC FINGER DOMAIN-CONTAINING PROTEIN"/>
    <property type="match status" value="1"/>
</dbReference>
<dbReference type="STRING" id="5599.A0A177D973"/>
<dbReference type="Gene3D" id="1.20.930.10">
    <property type="entry name" value="Conserved domain common to transcription factors TFIIS, elongin A, CRSP70"/>
    <property type="match status" value="1"/>
</dbReference>
<reference evidence="18 19" key="1">
    <citation type="submission" date="2016-05" db="EMBL/GenBank/DDBJ databases">
        <title>Comparative analysis of secretome profiles of manganese(II)-oxidizing ascomycete fungi.</title>
        <authorList>
            <consortium name="DOE Joint Genome Institute"/>
            <person name="Zeiner C.A."/>
            <person name="Purvine S.O."/>
            <person name="Zink E.M."/>
            <person name="Wu S."/>
            <person name="Pasa-Tolic L."/>
            <person name="Chaput D.L."/>
            <person name="Haridas S."/>
            <person name="Grigoriev I.V."/>
            <person name="Santelli C.M."/>
            <person name="Hansel C.M."/>
        </authorList>
    </citation>
    <scope>NUCLEOTIDE SEQUENCE [LARGE SCALE GENOMIC DNA]</scope>
    <source>
        <strain evidence="18 19">SRC1lrK2f</strain>
    </source>
</reference>
<dbReference type="InterPro" id="IPR035441">
    <property type="entry name" value="TFIIS/LEDGF_dom_sf"/>
</dbReference>
<comment type="function">
    <text evidence="10">Necessary for efficient RNA polymerase II transcription elongation past template-encoded arresting sites. The arresting sites in DNA have the property of trapping a certain fraction of elongating RNA polymerases that pass through, resulting in locked ternary complexes. Cleavage of the nascent transcript by S-II allows the resumption of elongation from the new 3'-terminus.</text>
</comment>
<dbReference type="SMART" id="SM00440">
    <property type="entry name" value="ZnF_C2C2"/>
    <property type="match status" value="1"/>
</dbReference>
<keyword evidence="18" id="KW-0648">Protein biosynthesis</keyword>
<evidence type="ECO:0000256" key="5">
    <source>
        <dbReference type="ARBA" id="ARBA00022833"/>
    </source>
</evidence>
<feature type="domain" description="TFIIS N-terminal" evidence="16">
    <location>
        <begin position="1"/>
        <end position="84"/>
    </location>
</feature>
<keyword evidence="18" id="KW-0251">Elongation factor</keyword>
<dbReference type="SUPFAM" id="SSF57783">
    <property type="entry name" value="Zinc beta-ribbon"/>
    <property type="match status" value="1"/>
</dbReference>
<evidence type="ECO:0000256" key="12">
    <source>
        <dbReference type="PROSITE-ProRule" id="PRU00649"/>
    </source>
</evidence>
<dbReference type="OMA" id="RFVVMTH"/>
<dbReference type="InterPro" id="IPR035100">
    <property type="entry name" value="TF_IIS-typ"/>
</dbReference>
<evidence type="ECO:0000256" key="3">
    <source>
        <dbReference type="ARBA" id="ARBA00022723"/>
    </source>
</evidence>
<dbReference type="InterPro" id="IPR003617">
    <property type="entry name" value="TFIIS/CRSP70_N_sub"/>
</dbReference>